<dbReference type="Pfam" id="PF00975">
    <property type="entry name" value="Thioesterase"/>
    <property type="match status" value="1"/>
</dbReference>
<evidence type="ECO:0000313" key="3">
    <source>
        <dbReference type="EMBL" id="GEM46875.1"/>
    </source>
</evidence>
<dbReference type="PANTHER" id="PTHR11487:SF0">
    <property type="entry name" value="S-ACYL FATTY ACID SYNTHASE THIOESTERASE, MEDIUM CHAIN"/>
    <property type="match status" value="1"/>
</dbReference>
<protein>
    <submittedName>
        <fullName evidence="3">Thioesterase</fullName>
    </submittedName>
</protein>
<dbReference type="OrthoDB" id="2213423at2"/>
<dbReference type="AlphaFoldDB" id="A0A511N1Y8"/>
<dbReference type="InterPro" id="IPR001031">
    <property type="entry name" value="Thioesterase"/>
</dbReference>
<dbReference type="Gene3D" id="3.40.50.1820">
    <property type="entry name" value="alpha/beta hydrolase"/>
    <property type="match status" value="1"/>
</dbReference>
<dbReference type="EMBL" id="BJXB01000010">
    <property type="protein sequence ID" value="GEM46875.1"/>
    <property type="molecule type" value="Genomic_DNA"/>
</dbReference>
<reference evidence="3 4" key="1">
    <citation type="submission" date="2019-07" db="EMBL/GenBank/DDBJ databases">
        <title>Whole genome shotgun sequence of Deinococcus cellulosilyticus NBRC 106333.</title>
        <authorList>
            <person name="Hosoyama A."/>
            <person name="Uohara A."/>
            <person name="Ohji S."/>
            <person name="Ichikawa N."/>
        </authorList>
    </citation>
    <scope>NUCLEOTIDE SEQUENCE [LARGE SCALE GENOMIC DNA]</scope>
    <source>
        <strain evidence="3 4">NBRC 106333</strain>
    </source>
</reference>
<evidence type="ECO:0000313" key="4">
    <source>
        <dbReference type="Proteomes" id="UP000321306"/>
    </source>
</evidence>
<dbReference type="SUPFAM" id="SSF53474">
    <property type="entry name" value="alpha/beta-Hydrolases"/>
    <property type="match status" value="1"/>
</dbReference>
<dbReference type="PANTHER" id="PTHR11487">
    <property type="entry name" value="THIOESTERASE"/>
    <property type="match status" value="1"/>
</dbReference>
<comment type="similarity">
    <text evidence="1">Belongs to the thioesterase family.</text>
</comment>
<keyword evidence="4" id="KW-1185">Reference proteome</keyword>
<evidence type="ECO:0000259" key="2">
    <source>
        <dbReference type="Pfam" id="PF00975"/>
    </source>
</evidence>
<gene>
    <name evidence="3" type="ORF">DC3_25100</name>
</gene>
<proteinExistence type="inferred from homology"/>
<organism evidence="3 4">
    <name type="scientific">Deinococcus cellulosilyticus (strain DSM 18568 / NBRC 106333 / KACC 11606 / 5516J-15)</name>
    <dbReference type="NCBI Taxonomy" id="1223518"/>
    <lineage>
        <taxon>Bacteria</taxon>
        <taxon>Thermotogati</taxon>
        <taxon>Deinococcota</taxon>
        <taxon>Deinococci</taxon>
        <taxon>Deinococcales</taxon>
        <taxon>Deinococcaceae</taxon>
        <taxon>Deinococcus</taxon>
    </lineage>
</organism>
<dbReference type="InterPro" id="IPR012223">
    <property type="entry name" value="TEII"/>
</dbReference>
<dbReference type="Proteomes" id="UP000321306">
    <property type="component" value="Unassembled WGS sequence"/>
</dbReference>
<dbReference type="InterPro" id="IPR029058">
    <property type="entry name" value="AB_hydrolase_fold"/>
</dbReference>
<sequence length="247" mass="28132">MKPVLQASRWRTPVHRPSKQTHLQVLCFPHAGGGASCYRSLPVTEHIQWQAVQLPGRENRLRENPAEDMQAVIPHLVREITSCLEGPLVLYGHSMGAWMAYELACQLQGAHKPVLLVVSGSKAPHRPRRPDWHLLPDQELVERILDLSGTPSEVFHHPELRPMLLRTLRADLKLAETYRCDLRPLDIPLVALAGHQDPHAVPDELIHWGPYTRKEFRSLAFPGDHFFNRSIFEDLPALIHSMLPDFT</sequence>
<name>A0A511N1Y8_DEIC1</name>
<evidence type="ECO:0000256" key="1">
    <source>
        <dbReference type="ARBA" id="ARBA00007169"/>
    </source>
</evidence>
<dbReference type="GO" id="GO:0008610">
    <property type="term" value="P:lipid biosynthetic process"/>
    <property type="evidence" value="ECO:0007669"/>
    <property type="project" value="TreeGrafter"/>
</dbReference>
<dbReference type="RefSeq" id="WP_146884682.1">
    <property type="nucleotide sequence ID" value="NZ_BJXB01000010.1"/>
</dbReference>
<feature type="domain" description="Thioesterase" evidence="2">
    <location>
        <begin position="24"/>
        <end position="237"/>
    </location>
</feature>
<accession>A0A511N1Y8</accession>
<comment type="caution">
    <text evidence="3">The sequence shown here is derived from an EMBL/GenBank/DDBJ whole genome shotgun (WGS) entry which is preliminary data.</text>
</comment>